<reference evidence="3 4" key="1">
    <citation type="journal article" date="2022" name="Syst. Appl. Microbiol.">
        <title>Rhodopirellula aestuarii sp. nov., a novel member of the genus Rhodopirellula isolated from brackish sediments collected in the Tagus River estuary, Portugal.</title>
        <authorList>
            <person name="Vitorino I.R."/>
            <person name="Klimek D."/>
            <person name="Calusinska M."/>
            <person name="Lobo-da-Cunha A."/>
            <person name="Vasconcelos V."/>
            <person name="Lage O.M."/>
        </authorList>
    </citation>
    <scope>NUCLEOTIDE SEQUENCE [LARGE SCALE GENOMIC DNA]</scope>
    <source>
        <strain evidence="3 4">ICT_H3.1</strain>
    </source>
</reference>
<evidence type="ECO:0000313" key="3">
    <source>
        <dbReference type="EMBL" id="MCM2372449.1"/>
    </source>
</evidence>
<evidence type="ECO:0000256" key="1">
    <source>
        <dbReference type="SAM" id="MobiDB-lite"/>
    </source>
</evidence>
<proteinExistence type="predicted"/>
<accession>A0ABT0U6A0</accession>
<dbReference type="EMBL" id="JAMQBK010000046">
    <property type="protein sequence ID" value="MCM2372449.1"/>
    <property type="molecule type" value="Genomic_DNA"/>
</dbReference>
<comment type="caution">
    <text evidence="3">The sequence shown here is derived from an EMBL/GenBank/DDBJ whole genome shotgun (WGS) entry which is preliminary data.</text>
</comment>
<dbReference type="Proteomes" id="UP001202961">
    <property type="component" value="Unassembled WGS sequence"/>
</dbReference>
<feature type="domain" description="DUF4332" evidence="2">
    <location>
        <begin position="127"/>
        <end position="243"/>
    </location>
</feature>
<evidence type="ECO:0000313" key="4">
    <source>
        <dbReference type="Proteomes" id="UP001202961"/>
    </source>
</evidence>
<evidence type="ECO:0000259" key="2">
    <source>
        <dbReference type="Pfam" id="PF14229"/>
    </source>
</evidence>
<organism evidence="3 4">
    <name type="scientific">Aporhodopirellula aestuarii</name>
    <dbReference type="NCBI Taxonomy" id="2950107"/>
    <lineage>
        <taxon>Bacteria</taxon>
        <taxon>Pseudomonadati</taxon>
        <taxon>Planctomycetota</taxon>
        <taxon>Planctomycetia</taxon>
        <taxon>Pirellulales</taxon>
        <taxon>Pirellulaceae</taxon>
        <taxon>Aporhodopirellula</taxon>
    </lineage>
</organism>
<gene>
    <name evidence="3" type="ORF">NB063_17710</name>
</gene>
<dbReference type="Pfam" id="PF14229">
    <property type="entry name" value="DUF4332"/>
    <property type="match status" value="1"/>
</dbReference>
<sequence length="259" mass="28749">MFEFFKRLVSPAKAKKNDVVFWVDLPEIPNPPHPDRRAVQCRVANEPESTASTRSVADSAVSAMSIPGIVGQPPTGQSSRKPRLSPRRKHPAAMANRRGEKSPIAFHRERLLAMRIEHLKLCPSERCEQLAAIGIQTAGDLIYGDPKRIAETFRNPARAERAIRRYRAAIKLALSVESMMPRDALLLVAIHRRSVASLSRESAAQLHRDLERFSMSSRGSKMIGRRGVPSLRRVKAWVATCREMAAAAAAPPELARQVA</sequence>
<keyword evidence="4" id="KW-1185">Reference proteome</keyword>
<dbReference type="InterPro" id="IPR025567">
    <property type="entry name" value="DUF4332"/>
</dbReference>
<name>A0ABT0U6A0_9BACT</name>
<feature type="region of interest" description="Disordered" evidence="1">
    <location>
        <begin position="66"/>
        <end position="100"/>
    </location>
</feature>
<feature type="compositionally biased region" description="Basic residues" evidence="1">
    <location>
        <begin position="80"/>
        <end position="91"/>
    </location>
</feature>
<dbReference type="RefSeq" id="WP_250930079.1">
    <property type="nucleotide sequence ID" value="NZ_JAMQBK010000046.1"/>
</dbReference>
<protein>
    <submittedName>
        <fullName evidence="3">DUF4332 domain-containing protein</fullName>
    </submittedName>
</protein>